<proteinExistence type="predicted"/>
<dbReference type="EMBL" id="QXFX01000041">
    <property type="protein sequence ID" value="KAE9136629.1"/>
    <property type="molecule type" value="Genomic_DNA"/>
</dbReference>
<feature type="compositionally biased region" description="Basic and acidic residues" evidence="1">
    <location>
        <begin position="161"/>
        <end position="170"/>
    </location>
</feature>
<feature type="compositionally biased region" description="Polar residues" evidence="1">
    <location>
        <begin position="71"/>
        <end position="80"/>
    </location>
</feature>
<dbReference type="Gene3D" id="1.10.418.20">
    <property type="match status" value="1"/>
</dbReference>
<comment type="caution">
    <text evidence="2">The sequence shown here is derived from an EMBL/GenBank/DDBJ whole genome shotgun (WGS) entry which is preliminary data.</text>
</comment>
<evidence type="ECO:0000256" key="1">
    <source>
        <dbReference type="SAM" id="MobiDB-lite"/>
    </source>
</evidence>
<evidence type="ECO:0000313" key="3">
    <source>
        <dbReference type="Proteomes" id="UP000488956"/>
    </source>
</evidence>
<reference evidence="2 3" key="1">
    <citation type="submission" date="2018-09" db="EMBL/GenBank/DDBJ databases">
        <title>Genomic investigation of the strawberry pathogen Phytophthora fragariae indicates pathogenicity is determined by transcriptional variation in three key races.</title>
        <authorList>
            <person name="Adams T.M."/>
            <person name="Armitage A.D."/>
            <person name="Sobczyk M.K."/>
            <person name="Bates H.J."/>
            <person name="Dunwell J.M."/>
            <person name="Nellist C.F."/>
            <person name="Harrison R.J."/>
        </authorList>
    </citation>
    <scope>NUCLEOTIDE SEQUENCE [LARGE SCALE GENOMIC DNA]</scope>
    <source>
        <strain evidence="2 3">ONT-3</strain>
    </source>
</reference>
<feature type="region of interest" description="Disordered" evidence="1">
    <location>
        <begin position="61"/>
        <end position="191"/>
    </location>
</feature>
<gene>
    <name evidence="2" type="ORF">PF010_g1610</name>
</gene>
<feature type="compositionally biased region" description="Basic and acidic residues" evidence="1">
    <location>
        <begin position="178"/>
        <end position="191"/>
    </location>
</feature>
<dbReference type="AlphaFoldDB" id="A0A6G0LZT5"/>
<dbReference type="SUPFAM" id="SSF54001">
    <property type="entry name" value="Cysteine proteinases"/>
    <property type="match status" value="1"/>
</dbReference>
<organism evidence="2 3">
    <name type="scientific">Phytophthora fragariae</name>
    <dbReference type="NCBI Taxonomy" id="53985"/>
    <lineage>
        <taxon>Eukaryota</taxon>
        <taxon>Sar</taxon>
        <taxon>Stramenopiles</taxon>
        <taxon>Oomycota</taxon>
        <taxon>Peronosporomycetes</taxon>
        <taxon>Peronosporales</taxon>
        <taxon>Peronosporaceae</taxon>
        <taxon>Phytophthora</taxon>
    </lineage>
</organism>
<accession>A0A6G0LZT5</accession>
<evidence type="ECO:0008006" key="4">
    <source>
        <dbReference type="Google" id="ProtNLM"/>
    </source>
</evidence>
<name>A0A6G0LZT5_9STRA</name>
<dbReference type="InterPro" id="IPR038765">
    <property type="entry name" value="Papain-like_cys_pep_sf"/>
</dbReference>
<dbReference type="Proteomes" id="UP000488956">
    <property type="component" value="Unassembled WGS sequence"/>
</dbReference>
<protein>
    <recommendedName>
        <fullName evidence="4">Ubiquitin-like protease family profile domain-containing protein</fullName>
    </recommendedName>
</protein>
<evidence type="ECO:0000313" key="2">
    <source>
        <dbReference type="EMBL" id="KAE9136629.1"/>
    </source>
</evidence>
<sequence>MKKALLAPFGQLGWLQAETKERKGPRPATQVKTNIDDFLRDFPELSGQKSWVDRFIKHYSKRPNSCGGGTNSDHLVTNSGDADGKEANSDRVVTNSGCGDGEEANSDRVVANSGCGDGEEANSDRVVANSGGGDGEEANSDRDGANSDGGGAKSDSAGAKPDNEADKSDRGGVNTDGDGDKSDKGDHWRKTEHVQQEVVVLSCKRPESVAMMKTVSVVVMKASLVKCQSEGDASAASSGCASDSDDSLFEIDTHEKKTPACSKKQIFFRKRYPKNQVVLEWSGADKWHLAKERHKYPDQTPPGTYTASVFDTKPQQSNCVDCGLYVLYYMEKIGKYIMELQETSTTTVPSIQEYLATWTSGSFTARSAAKRRNAMYQKITDAASETKT</sequence>